<keyword evidence="4 5" id="KW-0472">Membrane</keyword>
<reference evidence="6" key="1">
    <citation type="submission" date="2025-08" db="UniProtKB">
        <authorList>
            <consortium name="Ensembl"/>
        </authorList>
    </citation>
    <scope>IDENTIFICATION</scope>
</reference>
<evidence type="ECO:0000256" key="5">
    <source>
        <dbReference type="SAM" id="Phobius"/>
    </source>
</evidence>
<dbReference type="InterPro" id="IPR004031">
    <property type="entry name" value="PMP22/EMP/MP20/Claudin"/>
</dbReference>
<dbReference type="Proteomes" id="UP000472270">
    <property type="component" value="Unassembled WGS sequence"/>
</dbReference>
<reference evidence="6" key="2">
    <citation type="submission" date="2025-09" db="UniProtKB">
        <authorList>
            <consortium name="Ensembl"/>
        </authorList>
    </citation>
    <scope>IDENTIFICATION</scope>
</reference>
<proteinExistence type="predicted"/>
<dbReference type="AlphaFoldDB" id="A0A673KUV2"/>
<evidence type="ECO:0000313" key="6">
    <source>
        <dbReference type="Ensembl" id="ENSSRHP00000069580.1"/>
    </source>
</evidence>
<dbReference type="GO" id="GO:0051968">
    <property type="term" value="P:positive regulation of synaptic transmission, glutamatergic"/>
    <property type="evidence" value="ECO:0007669"/>
    <property type="project" value="TreeGrafter"/>
</dbReference>
<evidence type="ECO:0000256" key="2">
    <source>
        <dbReference type="ARBA" id="ARBA00022692"/>
    </source>
</evidence>
<evidence type="ECO:0000256" key="3">
    <source>
        <dbReference type="ARBA" id="ARBA00022989"/>
    </source>
</evidence>
<protein>
    <submittedName>
        <fullName evidence="6">Calcium channel, voltage-dependent, gamma subunit 4a</fullName>
    </submittedName>
</protein>
<dbReference type="InterPro" id="IPR051072">
    <property type="entry name" value="CACNG_subunit"/>
</dbReference>
<dbReference type="Ensembl" id="ENSSRHT00000071482.1">
    <property type="protein sequence ID" value="ENSSRHP00000069580.1"/>
    <property type="gene ID" value="ENSSRHG00000034622.1"/>
</dbReference>
<dbReference type="GO" id="GO:0005245">
    <property type="term" value="F:voltage-gated calcium channel activity"/>
    <property type="evidence" value="ECO:0007669"/>
    <property type="project" value="TreeGrafter"/>
</dbReference>
<dbReference type="GO" id="GO:0098839">
    <property type="term" value="C:postsynaptic density membrane"/>
    <property type="evidence" value="ECO:0007669"/>
    <property type="project" value="TreeGrafter"/>
</dbReference>
<sequence length="170" mass="18666">MAWCDRGVQIVLTSLGAFVAISLMTVAIGTDFWLYSRAHICNTTNATDETHTPQQPTKTRGDLTHSGLWRICCIEGINNGSCYWINHFSVDNDYDTDSSEYLLRLVRASSLFSILSTILLLLGGLCVGLGQIYSSRNNILLSAGILFVSAGIINFANLIFCMFSAKISLK</sequence>
<evidence type="ECO:0000256" key="4">
    <source>
        <dbReference type="ARBA" id="ARBA00023136"/>
    </source>
</evidence>
<dbReference type="Gene3D" id="1.20.140.150">
    <property type="match status" value="1"/>
</dbReference>
<keyword evidence="2 5" id="KW-0812">Transmembrane</keyword>
<comment type="subcellular location">
    <subcellularLocation>
        <location evidence="1">Membrane</location>
        <topology evidence="1">Multi-pass membrane protein</topology>
    </subcellularLocation>
</comment>
<dbReference type="GO" id="GO:0019226">
    <property type="term" value="P:transmission of nerve impulse"/>
    <property type="evidence" value="ECO:0007669"/>
    <property type="project" value="TreeGrafter"/>
</dbReference>
<dbReference type="PANTHER" id="PTHR12107:SF7">
    <property type="entry name" value="VOLTAGE-DEPENDENT CALCIUM CHANNEL GAMMA-4 SUBUNIT"/>
    <property type="match status" value="1"/>
</dbReference>
<name>A0A673KUV2_9TELE</name>
<dbReference type="GO" id="GO:0098943">
    <property type="term" value="P:neurotransmitter receptor transport, postsynaptic endosome to lysosome"/>
    <property type="evidence" value="ECO:0007669"/>
    <property type="project" value="TreeGrafter"/>
</dbReference>
<dbReference type="GO" id="GO:0098970">
    <property type="term" value="P:postsynaptic neurotransmitter receptor diffusion trapping"/>
    <property type="evidence" value="ECO:0007669"/>
    <property type="project" value="TreeGrafter"/>
</dbReference>
<keyword evidence="3 5" id="KW-1133">Transmembrane helix</keyword>
<feature type="transmembrane region" description="Helical" evidence="5">
    <location>
        <begin position="111"/>
        <end position="133"/>
    </location>
</feature>
<feature type="transmembrane region" description="Helical" evidence="5">
    <location>
        <begin position="139"/>
        <end position="163"/>
    </location>
</feature>
<dbReference type="GO" id="GO:0032281">
    <property type="term" value="C:AMPA glutamate receptor complex"/>
    <property type="evidence" value="ECO:0007669"/>
    <property type="project" value="TreeGrafter"/>
</dbReference>
<feature type="transmembrane region" description="Helical" evidence="5">
    <location>
        <begin position="12"/>
        <end position="35"/>
    </location>
</feature>
<dbReference type="Pfam" id="PF13903">
    <property type="entry name" value="Claudin_2"/>
    <property type="match status" value="1"/>
</dbReference>
<organism evidence="6 7">
    <name type="scientific">Sinocyclocheilus rhinocerous</name>
    <dbReference type="NCBI Taxonomy" id="307959"/>
    <lineage>
        <taxon>Eukaryota</taxon>
        <taxon>Metazoa</taxon>
        <taxon>Chordata</taxon>
        <taxon>Craniata</taxon>
        <taxon>Vertebrata</taxon>
        <taxon>Euteleostomi</taxon>
        <taxon>Actinopterygii</taxon>
        <taxon>Neopterygii</taxon>
        <taxon>Teleostei</taxon>
        <taxon>Ostariophysi</taxon>
        <taxon>Cypriniformes</taxon>
        <taxon>Cyprinidae</taxon>
        <taxon>Cyprininae</taxon>
        <taxon>Sinocyclocheilus</taxon>
    </lineage>
</organism>
<accession>A0A673KUV2</accession>
<dbReference type="GO" id="GO:0016247">
    <property type="term" value="F:channel regulator activity"/>
    <property type="evidence" value="ECO:0007669"/>
    <property type="project" value="TreeGrafter"/>
</dbReference>
<evidence type="ECO:0000256" key="1">
    <source>
        <dbReference type="ARBA" id="ARBA00004141"/>
    </source>
</evidence>
<evidence type="ECO:0000313" key="7">
    <source>
        <dbReference type="Proteomes" id="UP000472270"/>
    </source>
</evidence>
<dbReference type="PANTHER" id="PTHR12107">
    <property type="entry name" value="VOLTAGE-DEPENDENT CALCIUM CHANNEL GAMMA SUBUNIT"/>
    <property type="match status" value="1"/>
</dbReference>
<keyword evidence="7" id="KW-1185">Reference proteome</keyword>
<dbReference type="GO" id="GO:0099590">
    <property type="term" value="P:neurotransmitter receptor internalization"/>
    <property type="evidence" value="ECO:0007669"/>
    <property type="project" value="TreeGrafter"/>
</dbReference>